<organism evidence="2 3">
    <name type="scientific">Amycolatopsis mongoliensis</name>
    <dbReference type="NCBI Taxonomy" id="715475"/>
    <lineage>
        <taxon>Bacteria</taxon>
        <taxon>Bacillati</taxon>
        <taxon>Actinomycetota</taxon>
        <taxon>Actinomycetes</taxon>
        <taxon>Pseudonocardiales</taxon>
        <taxon>Pseudonocardiaceae</taxon>
        <taxon>Amycolatopsis</taxon>
    </lineage>
</organism>
<feature type="transmembrane region" description="Helical" evidence="1">
    <location>
        <begin position="134"/>
        <end position="153"/>
    </location>
</feature>
<proteinExistence type="predicted"/>
<feature type="transmembrane region" description="Helical" evidence="1">
    <location>
        <begin position="6"/>
        <end position="25"/>
    </location>
</feature>
<dbReference type="Proteomes" id="UP001239397">
    <property type="component" value="Chromosome"/>
</dbReference>
<evidence type="ECO:0000256" key="1">
    <source>
        <dbReference type="SAM" id="Phobius"/>
    </source>
</evidence>
<dbReference type="AlphaFoldDB" id="A0A9Y2JIE0"/>
<keyword evidence="3" id="KW-1185">Reference proteome</keyword>
<dbReference type="EMBL" id="CP127295">
    <property type="protein sequence ID" value="WIX97848.1"/>
    <property type="molecule type" value="Genomic_DNA"/>
</dbReference>
<reference evidence="2 3" key="1">
    <citation type="submission" date="2023-06" db="EMBL/GenBank/DDBJ databases">
        <authorList>
            <person name="Oyuntsetseg B."/>
            <person name="Kim S.B."/>
        </authorList>
    </citation>
    <scope>NUCLEOTIDE SEQUENCE [LARGE SCALE GENOMIC DNA]</scope>
    <source>
        <strain evidence="2 3">4-36</strain>
    </source>
</reference>
<feature type="transmembrane region" description="Helical" evidence="1">
    <location>
        <begin position="202"/>
        <end position="225"/>
    </location>
</feature>
<dbReference type="KEGG" id="amog:QRX60_27595"/>
<name>A0A9Y2JIE0_9PSEU</name>
<keyword evidence="1" id="KW-0472">Membrane</keyword>
<dbReference type="RefSeq" id="WP_285994339.1">
    <property type="nucleotide sequence ID" value="NZ_CP127295.1"/>
</dbReference>
<feature type="transmembrane region" description="Helical" evidence="1">
    <location>
        <begin position="105"/>
        <end position="128"/>
    </location>
</feature>
<gene>
    <name evidence="2" type="ORF">QRX60_27595</name>
</gene>
<feature type="transmembrane region" description="Helical" evidence="1">
    <location>
        <begin position="46"/>
        <end position="68"/>
    </location>
</feature>
<protein>
    <submittedName>
        <fullName evidence="2">Uncharacterized protein</fullName>
    </submittedName>
</protein>
<evidence type="ECO:0000313" key="3">
    <source>
        <dbReference type="Proteomes" id="UP001239397"/>
    </source>
</evidence>
<feature type="transmembrane region" description="Helical" evidence="1">
    <location>
        <begin position="160"/>
        <end position="182"/>
    </location>
</feature>
<sequence length="236" mass="24365">MPIYIWLFTLLAAVGIPAVTCVALYRGARTIGKSRRSAARTATVAGAGWAGWTAVIWALAAAGLFHLPPSQQQPWIPLVFVVGTALAFTASKLPGVQAILAAPGALRLLAWPQVLRVAGVVFLAAMIIGKLPAAFALPAGLGDIAVGLAAPFAIRSGRVLWLNITGLLDLVVAMTLGFLTGVGQRVVLDVTPSAEQAGTLPLVLVPLAAVPLAVALHLVSFVALARESRRRAVVPA</sequence>
<accession>A0A9Y2JIE0</accession>
<feature type="transmembrane region" description="Helical" evidence="1">
    <location>
        <begin position="74"/>
        <end position="93"/>
    </location>
</feature>
<evidence type="ECO:0000313" key="2">
    <source>
        <dbReference type="EMBL" id="WIX97848.1"/>
    </source>
</evidence>
<keyword evidence="1" id="KW-1133">Transmembrane helix</keyword>
<keyword evidence="1" id="KW-0812">Transmembrane</keyword>